<feature type="region of interest" description="Disordered" evidence="1">
    <location>
        <begin position="1"/>
        <end position="39"/>
    </location>
</feature>
<protein>
    <submittedName>
        <fullName evidence="2">Uncharacterized protein</fullName>
    </submittedName>
</protein>
<organism evidence="2">
    <name type="scientific">Arundo donax</name>
    <name type="common">Giant reed</name>
    <name type="synonym">Donax arundinaceus</name>
    <dbReference type="NCBI Taxonomy" id="35708"/>
    <lineage>
        <taxon>Eukaryota</taxon>
        <taxon>Viridiplantae</taxon>
        <taxon>Streptophyta</taxon>
        <taxon>Embryophyta</taxon>
        <taxon>Tracheophyta</taxon>
        <taxon>Spermatophyta</taxon>
        <taxon>Magnoliopsida</taxon>
        <taxon>Liliopsida</taxon>
        <taxon>Poales</taxon>
        <taxon>Poaceae</taxon>
        <taxon>PACMAD clade</taxon>
        <taxon>Arundinoideae</taxon>
        <taxon>Arundineae</taxon>
        <taxon>Arundo</taxon>
    </lineage>
</organism>
<accession>A0A0A9HML2</accession>
<name>A0A0A9HML2_ARUDO</name>
<evidence type="ECO:0000256" key="1">
    <source>
        <dbReference type="SAM" id="MobiDB-lite"/>
    </source>
</evidence>
<reference evidence="2" key="2">
    <citation type="journal article" date="2015" name="Data Brief">
        <title>Shoot transcriptome of the giant reed, Arundo donax.</title>
        <authorList>
            <person name="Barrero R.A."/>
            <person name="Guerrero F.D."/>
            <person name="Moolhuijzen P."/>
            <person name="Goolsby J.A."/>
            <person name="Tidwell J."/>
            <person name="Bellgard S.E."/>
            <person name="Bellgard M.I."/>
        </authorList>
    </citation>
    <scope>NUCLEOTIDE SEQUENCE</scope>
    <source>
        <tissue evidence="2">Shoot tissue taken approximately 20 cm above the soil surface</tissue>
    </source>
</reference>
<evidence type="ECO:0000313" key="2">
    <source>
        <dbReference type="EMBL" id="JAE37079.1"/>
    </source>
</evidence>
<dbReference type="AlphaFoldDB" id="A0A0A9HML2"/>
<sequence>MIHASGWRVGDARRQRGSSPRDGRGEPGRRREAASGRGRRWAGGAWREAGWRRCCGRRGRPPWWRGLRVVHFGSWSWEKFMSLMCFFSSGFRNFCVC</sequence>
<proteinExistence type="predicted"/>
<reference evidence="2" key="1">
    <citation type="submission" date="2014-09" db="EMBL/GenBank/DDBJ databases">
        <authorList>
            <person name="Magalhaes I.L.F."/>
            <person name="Oliveira U."/>
            <person name="Santos F.R."/>
            <person name="Vidigal T.H.D.A."/>
            <person name="Brescovit A.D."/>
            <person name="Santos A.J."/>
        </authorList>
    </citation>
    <scope>NUCLEOTIDE SEQUENCE</scope>
    <source>
        <tissue evidence="2">Shoot tissue taken approximately 20 cm above the soil surface</tissue>
    </source>
</reference>
<dbReference type="EMBL" id="GBRH01160817">
    <property type="protein sequence ID" value="JAE37079.1"/>
    <property type="molecule type" value="Transcribed_RNA"/>
</dbReference>
<feature type="compositionally biased region" description="Basic and acidic residues" evidence="1">
    <location>
        <begin position="10"/>
        <end position="34"/>
    </location>
</feature>